<feature type="region of interest" description="Disordered" evidence="6">
    <location>
        <begin position="470"/>
        <end position="494"/>
    </location>
</feature>
<keyword evidence="3" id="KW-0378">Hydrolase</keyword>
<dbReference type="EC" id="3.2.1.25" evidence="2"/>
<dbReference type="RefSeq" id="WP_189010554.1">
    <property type="nucleotide sequence ID" value="NZ_BMPP01000015.1"/>
</dbReference>
<dbReference type="InterPro" id="IPR036156">
    <property type="entry name" value="Beta-gal/glucu_dom_sf"/>
</dbReference>
<dbReference type="SUPFAM" id="SSF49303">
    <property type="entry name" value="beta-Galactosidase/glucuronidase domain"/>
    <property type="match status" value="2"/>
</dbReference>
<evidence type="ECO:0000256" key="4">
    <source>
        <dbReference type="ARBA" id="ARBA00023180"/>
    </source>
</evidence>
<evidence type="ECO:0000256" key="2">
    <source>
        <dbReference type="ARBA" id="ARBA00012754"/>
    </source>
</evidence>
<keyword evidence="10" id="KW-1185">Reference proteome</keyword>
<evidence type="ECO:0000256" key="5">
    <source>
        <dbReference type="ARBA" id="ARBA00023295"/>
    </source>
</evidence>
<dbReference type="InterPro" id="IPR041625">
    <property type="entry name" value="Beta-mannosidase_Ig"/>
</dbReference>
<evidence type="ECO:0000259" key="8">
    <source>
        <dbReference type="Pfam" id="PF22666"/>
    </source>
</evidence>
<evidence type="ECO:0000256" key="1">
    <source>
        <dbReference type="ARBA" id="ARBA00000829"/>
    </source>
</evidence>
<dbReference type="PANTHER" id="PTHR43730">
    <property type="entry name" value="BETA-MANNOSIDASE"/>
    <property type="match status" value="1"/>
</dbReference>
<keyword evidence="5" id="KW-0326">Glycosidase</keyword>
<sequence length="840" mass="92016">MTDPRPEPVSLSSSPFLQSLGGSWQLTSSVSEAWRFRRLHKETSQPVGAFARTNWIPARVPGSVHDDLIRAGLITDPNFGLSSLDAEWVSARQWVYRRTFRVELPPGTRLFLCFGGVDYSADVYLKGQQLGSLAGTHTPGRFDVSGLDRETDHLLVVVLHEPPPEAGQLGRTSQTGTLKPRSGYWWDFGTRLVHVGLWRDVSLQTDAGTAVLDAFPRVTLTEDHAQAEVQVEVELDGDLGLPVTAELIHPDGRREITAGVRPVFMLTAPALWWPAAMGAQPLYTLRAWVPGSAPVERTFGVRRAALVRNDASRARGALPYTLEINGQPMYVRGFNVVPSDLIAGRDGVPERERALVGYALDAHANLLRFNGVGPIASSAVLDECDRCGLLVWQEMPLTSSGTDNVPPRGEAFLANLERDLPALVRAVRHHPSVVLLCAGNELTDEHHVPVNGSDPTVARIRTIVDHLDGTRPFLPTSPSGPEYDLSTDTASQRPQDLHDVHGPWHYRGAVDSYLPHTLNRSLAHSEFGCQAASRESTLRRYLTSGPLWPMDDRNPQVVHHGEWWLMHHRIEEVYGPVEDVSRYVLLTQAAQGDVLRHALGCNRARRDECSLALVWQLNEPWPNAHNTSVIDYDLKPKLAYYRCREANAPVAIHLGLPAPVGEGSLTACPQVLADRPGAGQLAVSLRTVTGMTLLDDRSTVSWPAPGRPIDLPLPEDPCLLRAELHSADGKVLARAEQWIARHVPQPFATLARLPQTTLEAHQVAAGLVVRNTGDWAAPWISLEAAMGVREKFSDNGFALLPGEHRVVQAALHVPDAGSVPVGMTLRSLNAPPVTLDWSGA</sequence>
<proteinExistence type="predicted"/>
<dbReference type="SUPFAM" id="SSF49785">
    <property type="entry name" value="Galactose-binding domain-like"/>
    <property type="match status" value="1"/>
</dbReference>
<dbReference type="Gene3D" id="3.20.20.80">
    <property type="entry name" value="Glycosidases"/>
    <property type="match status" value="1"/>
</dbReference>
<gene>
    <name evidence="9" type="ORF">GCM10008955_31930</name>
</gene>
<dbReference type="PANTHER" id="PTHR43730:SF1">
    <property type="entry name" value="BETA-MANNOSIDASE"/>
    <property type="match status" value="1"/>
</dbReference>
<reference evidence="10" key="1">
    <citation type="journal article" date="2019" name="Int. J. Syst. Evol. Microbiol.">
        <title>The Global Catalogue of Microorganisms (GCM) 10K type strain sequencing project: providing services to taxonomists for standard genome sequencing and annotation.</title>
        <authorList>
            <consortium name="The Broad Institute Genomics Platform"/>
            <consortium name="The Broad Institute Genome Sequencing Center for Infectious Disease"/>
            <person name="Wu L."/>
            <person name="Ma J."/>
        </authorList>
    </citation>
    <scope>NUCLEOTIDE SEQUENCE [LARGE SCALE GENOMIC DNA]</scope>
    <source>
        <strain evidence="10">JCM 30331</strain>
    </source>
</reference>
<keyword evidence="4" id="KW-0325">Glycoprotein</keyword>
<evidence type="ECO:0000313" key="9">
    <source>
        <dbReference type="EMBL" id="GGK35639.1"/>
    </source>
</evidence>
<evidence type="ECO:0000259" key="7">
    <source>
        <dbReference type="Pfam" id="PF17753"/>
    </source>
</evidence>
<dbReference type="SUPFAM" id="SSF51445">
    <property type="entry name" value="(Trans)glycosidases"/>
    <property type="match status" value="1"/>
</dbReference>
<dbReference type="Pfam" id="PF22666">
    <property type="entry name" value="Glyco_hydro_2_N2"/>
    <property type="match status" value="1"/>
</dbReference>
<dbReference type="InterPro" id="IPR054593">
    <property type="entry name" value="Beta-mannosidase-like_N2"/>
</dbReference>
<dbReference type="EMBL" id="BMPP01000015">
    <property type="protein sequence ID" value="GGK35639.1"/>
    <property type="molecule type" value="Genomic_DNA"/>
</dbReference>
<dbReference type="InterPro" id="IPR008979">
    <property type="entry name" value="Galactose-bd-like_sf"/>
</dbReference>
<dbReference type="InterPro" id="IPR017853">
    <property type="entry name" value="GH"/>
</dbReference>
<comment type="caution">
    <text evidence="9">The sequence shown here is derived from an EMBL/GenBank/DDBJ whole genome shotgun (WGS) entry which is preliminary data.</text>
</comment>
<organism evidence="9 10">
    <name type="scientific">Deinococcus malanensis</name>
    <dbReference type="NCBI Taxonomy" id="1706855"/>
    <lineage>
        <taxon>Bacteria</taxon>
        <taxon>Thermotogati</taxon>
        <taxon>Deinococcota</taxon>
        <taxon>Deinococci</taxon>
        <taxon>Deinococcales</taxon>
        <taxon>Deinococcaceae</taxon>
        <taxon>Deinococcus</taxon>
    </lineage>
</organism>
<dbReference type="InterPro" id="IPR013783">
    <property type="entry name" value="Ig-like_fold"/>
</dbReference>
<evidence type="ECO:0000256" key="6">
    <source>
        <dbReference type="SAM" id="MobiDB-lite"/>
    </source>
</evidence>
<feature type="domain" description="Beta-mannosidase-like galactose-binding" evidence="8">
    <location>
        <begin position="34"/>
        <end position="199"/>
    </location>
</feature>
<accession>A0ABQ2F0G4</accession>
<comment type="catalytic activity">
    <reaction evidence="1">
        <text>Hydrolysis of terminal, non-reducing beta-D-mannose residues in beta-D-mannosides.</text>
        <dbReference type="EC" id="3.2.1.25"/>
    </reaction>
</comment>
<dbReference type="Gene3D" id="2.60.40.10">
    <property type="entry name" value="Immunoglobulins"/>
    <property type="match status" value="2"/>
</dbReference>
<dbReference type="Proteomes" id="UP000647587">
    <property type="component" value="Unassembled WGS sequence"/>
</dbReference>
<feature type="domain" description="Beta-mannosidase Ig-fold" evidence="7">
    <location>
        <begin position="754"/>
        <end position="829"/>
    </location>
</feature>
<protein>
    <recommendedName>
        <fullName evidence="2">beta-mannosidase</fullName>
        <ecNumber evidence="2">3.2.1.25</ecNumber>
    </recommendedName>
</protein>
<dbReference type="InterPro" id="IPR050887">
    <property type="entry name" value="Beta-mannosidase_GH2"/>
</dbReference>
<dbReference type="Pfam" id="PF17753">
    <property type="entry name" value="Ig_mannosidase"/>
    <property type="match status" value="1"/>
</dbReference>
<evidence type="ECO:0000313" key="10">
    <source>
        <dbReference type="Proteomes" id="UP000647587"/>
    </source>
</evidence>
<dbReference type="Gene3D" id="2.60.120.260">
    <property type="entry name" value="Galactose-binding domain-like"/>
    <property type="match status" value="1"/>
</dbReference>
<evidence type="ECO:0000256" key="3">
    <source>
        <dbReference type="ARBA" id="ARBA00022801"/>
    </source>
</evidence>
<name>A0ABQ2F0G4_9DEIO</name>